<name>A0A6A5TD12_9PLEO</name>
<gene>
    <name evidence="2" type="ORF">EJ02DRAFT_319798</name>
</gene>
<keyword evidence="3" id="KW-1185">Reference proteome</keyword>
<reference evidence="2" key="1">
    <citation type="journal article" date="2020" name="Stud. Mycol.">
        <title>101 Dothideomycetes genomes: a test case for predicting lifestyles and emergence of pathogens.</title>
        <authorList>
            <person name="Haridas S."/>
            <person name="Albert R."/>
            <person name="Binder M."/>
            <person name="Bloem J."/>
            <person name="Labutti K."/>
            <person name="Salamov A."/>
            <person name="Andreopoulos B."/>
            <person name="Baker S."/>
            <person name="Barry K."/>
            <person name="Bills G."/>
            <person name="Bluhm B."/>
            <person name="Cannon C."/>
            <person name="Castanera R."/>
            <person name="Culley D."/>
            <person name="Daum C."/>
            <person name="Ezra D."/>
            <person name="Gonzalez J."/>
            <person name="Henrissat B."/>
            <person name="Kuo A."/>
            <person name="Liang C."/>
            <person name="Lipzen A."/>
            <person name="Lutzoni F."/>
            <person name="Magnuson J."/>
            <person name="Mondo S."/>
            <person name="Nolan M."/>
            <person name="Ohm R."/>
            <person name="Pangilinan J."/>
            <person name="Park H.-J."/>
            <person name="Ramirez L."/>
            <person name="Alfaro M."/>
            <person name="Sun H."/>
            <person name="Tritt A."/>
            <person name="Yoshinaga Y."/>
            <person name="Zwiers L.-H."/>
            <person name="Turgeon B."/>
            <person name="Goodwin S."/>
            <person name="Spatafora J."/>
            <person name="Crous P."/>
            <person name="Grigoriev I."/>
        </authorList>
    </citation>
    <scope>NUCLEOTIDE SEQUENCE</scope>
    <source>
        <strain evidence="2">CBS 161.51</strain>
    </source>
</reference>
<keyword evidence="1" id="KW-0472">Membrane</keyword>
<sequence length="94" mass="10772">HQPPPTPTNLLHHICASHPLVRYTVYAGLALMVTAESTFWFHVLRARFFPRASAQGQQDDGDMLEHVISAVKGYREVYMVNHRRYYASFVWGVG</sequence>
<protein>
    <submittedName>
        <fullName evidence="2">Uncharacterized protein</fullName>
    </submittedName>
</protein>
<keyword evidence="1" id="KW-0812">Transmembrane</keyword>
<feature type="non-terminal residue" evidence="2">
    <location>
        <position position="94"/>
    </location>
</feature>
<keyword evidence="1" id="KW-1133">Transmembrane helix</keyword>
<accession>A0A6A5TD12</accession>
<evidence type="ECO:0000313" key="3">
    <source>
        <dbReference type="Proteomes" id="UP000800038"/>
    </source>
</evidence>
<dbReference type="AlphaFoldDB" id="A0A6A5TD12"/>
<dbReference type="EMBL" id="ML976001">
    <property type="protein sequence ID" value="KAF1946777.1"/>
    <property type="molecule type" value="Genomic_DNA"/>
</dbReference>
<dbReference type="Proteomes" id="UP000800038">
    <property type="component" value="Unassembled WGS sequence"/>
</dbReference>
<dbReference type="OrthoDB" id="3797897at2759"/>
<feature type="non-terminal residue" evidence="2">
    <location>
        <position position="1"/>
    </location>
</feature>
<feature type="transmembrane region" description="Helical" evidence="1">
    <location>
        <begin position="20"/>
        <end position="41"/>
    </location>
</feature>
<evidence type="ECO:0000313" key="2">
    <source>
        <dbReference type="EMBL" id="KAF1946777.1"/>
    </source>
</evidence>
<evidence type="ECO:0000256" key="1">
    <source>
        <dbReference type="SAM" id="Phobius"/>
    </source>
</evidence>
<organism evidence="2 3">
    <name type="scientific">Clathrospora elynae</name>
    <dbReference type="NCBI Taxonomy" id="706981"/>
    <lineage>
        <taxon>Eukaryota</taxon>
        <taxon>Fungi</taxon>
        <taxon>Dikarya</taxon>
        <taxon>Ascomycota</taxon>
        <taxon>Pezizomycotina</taxon>
        <taxon>Dothideomycetes</taxon>
        <taxon>Pleosporomycetidae</taxon>
        <taxon>Pleosporales</taxon>
        <taxon>Diademaceae</taxon>
        <taxon>Clathrospora</taxon>
    </lineage>
</organism>
<proteinExistence type="predicted"/>